<keyword evidence="1" id="KW-0175">Coiled coil</keyword>
<name>X6N455_RETFI</name>
<dbReference type="Gene3D" id="2.120.10.80">
    <property type="entry name" value="Kelch-type beta propeller"/>
    <property type="match status" value="1"/>
</dbReference>
<comment type="caution">
    <text evidence="2">The sequence shown here is derived from an EMBL/GenBank/DDBJ whole genome shotgun (WGS) entry which is preliminary data.</text>
</comment>
<dbReference type="AlphaFoldDB" id="X6N455"/>
<dbReference type="Proteomes" id="UP000023152">
    <property type="component" value="Unassembled WGS sequence"/>
</dbReference>
<evidence type="ECO:0000313" key="2">
    <source>
        <dbReference type="EMBL" id="ETO21065.1"/>
    </source>
</evidence>
<feature type="coiled-coil region" evidence="1">
    <location>
        <begin position="365"/>
        <end position="404"/>
    </location>
</feature>
<dbReference type="OrthoDB" id="432528at2759"/>
<dbReference type="EMBL" id="ASPP01011968">
    <property type="protein sequence ID" value="ETO21065.1"/>
    <property type="molecule type" value="Genomic_DNA"/>
</dbReference>
<dbReference type="SUPFAM" id="SSF50965">
    <property type="entry name" value="Galactose oxidase, central domain"/>
    <property type="match status" value="1"/>
</dbReference>
<proteinExistence type="predicted"/>
<keyword evidence="3" id="KW-1185">Reference proteome</keyword>
<reference evidence="2 3" key="1">
    <citation type="journal article" date="2013" name="Curr. Biol.">
        <title>The Genome of the Foraminiferan Reticulomyxa filosa.</title>
        <authorList>
            <person name="Glockner G."/>
            <person name="Hulsmann N."/>
            <person name="Schleicher M."/>
            <person name="Noegel A.A."/>
            <person name="Eichinger L."/>
            <person name="Gallinger C."/>
            <person name="Pawlowski J."/>
            <person name="Sierra R."/>
            <person name="Euteneuer U."/>
            <person name="Pillet L."/>
            <person name="Moustafa A."/>
            <person name="Platzer M."/>
            <person name="Groth M."/>
            <person name="Szafranski K."/>
            <person name="Schliwa M."/>
        </authorList>
    </citation>
    <scope>NUCLEOTIDE SEQUENCE [LARGE SCALE GENOMIC DNA]</scope>
</reference>
<dbReference type="InterPro" id="IPR015915">
    <property type="entry name" value="Kelch-typ_b-propeller"/>
</dbReference>
<evidence type="ECO:0008006" key="4">
    <source>
        <dbReference type="Google" id="ProtNLM"/>
    </source>
</evidence>
<evidence type="ECO:0000256" key="1">
    <source>
        <dbReference type="SAM" id="Coils"/>
    </source>
</evidence>
<accession>X6N455</accession>
<evidence type="ECO:0000313" key="3">
    <source>
        <dbReference type="Proteomes" id="UP000023152"/>
    </source>
</evidence>
<organism evidence="2 3">
    <name type="scientific">Reticulomyxa filosa</name>
    <dbReference type="NCBI Taxonomy" id="46433"/>
    <lineage>
        <taxon>Eukaryota</taxon>
        <taxon>Sar</taxon>
        <taxon>Rhizaria</taxon>
        <taxon>Retaria</taxon>
        <taxon>Foraminifera</taxon>
        <taxon>Monothalamids</taxon>
        <taxon>Reticulomyxidae</taxon>
        <taxon>Reticulomyxa</taxon>
    </lineage>
</organism>
<protein>
    <recommendedName>
        <fullName evidence="4">Kelch motif family protein</fullName>
    </recommendedName>
</protein>
<gene>
    <name evidence="2" type="ORF">RFI_16137</name>
</gene>
<dbReference type="InterPro" id="IPR011043">
    <property type="entry name" value="Gal_Oxase/kelch_b-propeller"/>
</dbReference>
<sequence length="419" mass="48961">MLQRKVIIVCNLQIFLLQSYQQERSTNMDVRSFETLASLPIPLRLTQCVVHKHEILICGGAYEKDCYSYHILKNEYKYICSYPDGVELNGHCVMKYVHNNNSNAITLLSFGGEGKYMEKHTLVMNYVSVWDDNGKEGLMNIAKTNRCNEWIPFTNKANKPIYIGREQDEYRGARAVISGSNNHLLFITSFPNNIDVFDLNTLQFLKQDIVPSEPDNWTKYHCFLSKTDNELSTIKTNKRIYELLLFCKNTGLLIQYNEESNTFQFHKLRVCTNIKPLYSYGYIYIKDFVLFFGGDGYEICDSKEVHKYLTTENKWAKFEHTLPISLTDCVVILSEDSKYIHIIGGCSGTKTVATHFKAKVSEWMKEETEAEKEWMLEENEKKEIEEIKRELEEIEEDLDSKKLKVKLKVFNYYFCDNIL</sequence>